<feature type="compositionally biased region" description="Basic and acidic residues" evidence="1">
    <location>
        <begin position="35"/>
        <end position="44"/>
    </location>
</feature>
<protein>
    <submittedName>
        <fullName evidence="2">Uncharacterized protein</fullName>
    </submittedName>
</protein>
<dbReference type="EMBL" id="LC738880">
    <property type="protein sequence ID" value="BDT62994.1"/>
    <property type="molecule type" value="Genomic_DNA"/>
</dbReference>
<feature type="region of interest" description="Disordered" evidence="1">
    <location>
        <begin position="91"/>
        <end position="114"/>
    </location>
</feature>
<sequence>MGPCGQDSAVPTLSQISELAEDNDKLIDGSTWTNDQRRQVKRPSEVTQKPIKKKRTQIVYMTKGEIVQKVKDNRIKVIKYGGMPVLYMPSQPDCNKERGEMQPPVRGEKRTCPPPLCTPRPSHLQELAEENDRLQREIGVVQVELMRAWALVLALCRNDKSERAGATM</sequence>
<feature type="region of interest" description="Disordered" evidence="1">
    <location>
        <begin position="27"/>
        <end position="50"/>
    </location>
</feature>
<evidence type="ECO:0000256" key="1">
    <source>
        <dbReference type="SAM" id="MobiDB-lite"/>
    </source>
</evidence>
<evidence type="ECO:0000313" key="2">
    <source>
        <dbReference type="EMBL" id="BDT62994.1"/>
    </source>
</evidence>
<organism evidence="2">
    <name type="scientific">Trachysalambria curvirostris nimavirus</name>
    <dbReference type="NCBI Taxonomy" id="2984282"/>
    <lineage>
        <taxon>Viruses</taxon>
        <taxon>Viruses incertae sedis</taxon>
        <taxon>Naldaviricetes</taxon>
        <taxon>Nimaviridae</taxon>
    </lineage>
</organism>
<reference evidence="2" key="1">
    <citation type="submission" date="2022-10" db="EMBL/GenBank/DDBJ databases">
        <title>Genome sequences of endogenous nimaviruses in decapod crustaceans.</title>
        <authorList>
            <person name="Kawato S."/>
            <person name="Nozaki R."/>
            <person name="Kondo H."/>
            <person name="Hirono I."/>
        </authorList>
    </citation>
    <scope>NUCLEOTIDE SEQUENCE</scope>
    <source>
        <strain evidence="2">Ube2021</strain>
    </source>
</reference>
<feature type="compositionally biased region" description="Basic and acidic residues" evidence="1">
    <location>
        <begin position="94"/>
        <end position="111"/>
    </location>
</feature>
<accession>A0A9C7CFT2</accession>
<name>A0A9C7CFT2_9VIRU</name>
<proteinExistence type="predicted"/>